<dbReference type="RefSeq" id="WP_058117903.1">
    <property type="nucleotide sequence ID" value="NZ_CP011307.1"/>
</dbReference>
<dbReference type="STRING" id="1297617.IB211_01947c"/>
<gene>
    <name evidence="1" type="ORF">IB211_01947c</name>
</gene>
<name>A0A0S2W514_9FIRM</name>
<dbReference type="EMBL" id="CP011307">
    <property type="protein sequence ID" value="ALP94338.1"/>
    <property type="molecule type" value="Genomic_DNA"/>
</dbReference>
<evidence type="ECO:0000313" key="2">
    <source>
        <dbReference type="Proteomes" id="UP000064844"/>
    </source>
</evidence>
<protein>
    <submittedName>
        <fullName evidence="1">Uncharacterized protein</fullName>
    </submittedName>
</protein>
<sequence>MSLLFSKVTITPQSGPVVSIHESGHPDKYDLWELLKYEKRYAPVQTPEYHNAAVLVRQYRFRVKDRDWLAERDSFALMDAYDELAQRCGAEPFVRREDVELTGQYELRLDLCDFCRHRGLLTMSDVASCNCCDASEFFAPDAHANEEDNTV</sequence>
<keyword evidence="2" id="KW-1185">Reference proteome</keyword>
<organism evidence="1 2">
    <name type="scientific">Intestinimonas butyriciproducens</name>
    <dbReference type="NCBI Taxonomy" id="1297617"/>
    <lineage>
        <taxon>Bacteria</taxon>
        <taxon>Bacillati</taxon>
        <taxon>Bacillota</taxon>
        <taxon>Clostridia</taxon>
        <taxon>Eubacteriales</taxon>
        <taxon>Intestinimonas</taxon>
    </lineage>
</organism>
<dbReference type="KEGG" id="ibu:IB211_01947c"/>
<dbReference type="Proteomes" id="UP000064844">
    <property type="component" value="Chromosome"/>
</dbReference>
<evidence type="ECO:0000313" key="1">
    <source>
        <dbReference type="EMBL" id="ALP94338.1"/>
    </source>
</evidence>
<reference evidence="2" key="2">
    <citation type="submission" date="2015-04" db="EMBL/GenBank/DDBJ databases">
        <title>A butyrogenic pathway from the amino acid lysine in a human gut commensal.</title>
        <authorList>
            <person name="de Vos W.M."/>
            <person name="Bui N.T.P."/>
            <person name="Plugge C.M."/>
            <person name="Ritari J."/>
        </authorList>
    </citation>
    <scope>NUCLEOTIDE SEQUENCE [LARGE SCALE GENOMIC DNA]</scope>
    <source>
        <strain evidence="2">AF211</strain>
    </source>
</reference>
<dbReference type="AlphaFoldDB" id="A0A0S2W514"/>
<proteinExistence type="predicted"/>
<reference evidence="1 2" key="1">
    <citation type="journal article" date="2015" name="Nat. Commun.">
        <title>Production of butyrate from lysine and the Amadori product fructoselysine by a human gut commensal.</title>
        <authorList>
            <person name="Bui T.P."/>
            <person name="Ritari J."/>
            <person name="Boeren S."/>
            <person name="de Waard P."/>
            <person name="Plugge C.M."/>
            <person name="de Vos W.M."/>
        </authorList>
    </citation>
    <scope>NUCLEOTIDE SEQUENCE [LARGE SCALE GENOMIC DNA]</scope>
    <source>
        <strain evidence="1 2">AF211</strain>
    </source>
</reference>
<accession>A0A0S2W514</accession>